<dbReference type="GO" id="GO:0009236">
    <property type="term" value="P:cobalamin biosynthetic process"/>
    <property type="evidence" value="ECO:0007669"/>
    <property type="project" value="UniProtKB-UniRule"/>
</dbReference>
<keyword evidence="6 9" id="KW-0812">Transmembrane</keyword>
<dbReference type="PANTHER" id="PTHR34308">
    <property type="entry name" value="COBALAMIN BIOSYNTHESIS PROTEIN CBIB"/>
    <property type="match status" value="1"/>
</dbReference>
<reference evidence="10" key="2">
    <citation type="submission" date="2020-09" db="EMBL/GenBank/DDBJ databases">
        <authorList>
            <person name="Sun Q."/>
            <person name="Sedlacek I."/>
        </authorList>
    </citation>
    <scope>NUCLEOTIDE SEQUENCE</scope>
    <source>
        <strain evidence="10">CCM 7905</strain>
    </source>
</reference>
<evidence type="ECO:0000256" key="6">
    <source>
        <dbReference type="ARBA" id="ARBA00022692"/>
    </source>
</evidence>
<dbReference type="AlphaFoldDB" id="A0A917D2U5"/>
<dbReference type="HAMAP" id="MF_00024">
    <property type="entry name" value="CobD_CbiB"/>
    <property type="match status" value="1"/>
</dbReference>
<evidence type="ECO:0000256" key="5">
    <source>
        <dbReference type="ARBA" id="ARBA00022573"/>
    </source>
</evidence>
<dbReference type="RefSeq" id="WP_188544521.1">
    <property type="nucleotide sequence ID" value="NZ_BMCU01000002.1"/>
</dbReference>
<name>A0A917D2U5_9NOCA</name>
<accession>A0A917D2U5</accession>
<dbReference type="EMBL" id="BMCU01000002">
    <property type="protein sequence ID" value="GGG04804.1"/>
    <property type="molecule type" value="Genomic_DNA"/>
</dbReference>
<evidence type="ECO:0000256" key="7">
    <source>
        <dbReference type="ARBA" id="ARBA00022989"/>
    </source>
</evidence>
<evidence type="ECO:0000256" key="3">
    <source>
        <dbReference type="ARBA" id="ARBA00006263"/>
    </source>
</evidence>
<dbReference type="InterPro" id="IPR004485">
    <property type="entry name" value="Cobalamin_biosynth_CobD/CbiB"/>
</dbReference>
<comment type="similarity">
    <text evidence="3 9">Belongs to the CobD/CbiB family.</text>
</comment>
<proteinExistence type="inferred from homology"/>
<protein>
    <recommendedName>
        <fullName evidence="9">Cobalamin biosynthesis protein CobD</fullName>
    </recommendedName>
</protein>
<dbReference type="GO" id="GO:0048472">
    <property type="term" value="F:threonine-phosphate decarboxylase activity"/>
    <property type="evidence" value="ECO:0007669"/>
    <property type="project" value="InterPro"/>
</dbReference>
<evidence type="ECO:0000313" key="10">
    <source>
        <dbReference type="EMBL" id="GGG04804.1"/>
    </source>
</evidence>
<comment type="pathway">
    <text evidence="2 9">Cofactor biosynthesis; adenosylcobalamin biosynthesis.</text>
</comment>
<dbReference type="Proteomes" id="UP000654257">
    <property type="component" value="Unassembled WGS sequence"/>
</dbReference>
<organism evidence="10 11">
    <name type="scientific">Rhodococcoides trifolii</name>
    <dbReference type="NCBI Taxonomy" id="908250"/>
    <lineage>
        <taxon>Bacteria</taxon>
        <taxon>Bacillati</taxon>
        <taxon>Actinomycetota</taxon>
        <taxon>Actinomycetes</taxon>
        <taxon>Mycobacteriales</taxon>
        <taxon>Nocardiaceae</taxon>
        <taxon>Rhodococcoides</taxon>
    </lineage>
</organism>
<dbReference type="PANTHER" id="PTHR34308:SF1">
    <property type="entry name" value="COBALAMIN BIOSYNTHESIS PROTEIN CBIB"/>
    <property type="match status" value="1"/>
</dbReference>
<comment type="function">
    <text evidence="9">Converts cobyric acid to cobinamide by the addition of aminopropanol on the F carboxylic group.</text>
</comment>
<gene>
    <name evidence="9 10" type="primary">cobD</name>
    <name evidence="10" type="ORF">GCM10007304_18590</name>
</gene>
<evidence type="ECO:0000256" key="1">
    <source>
        <dbReference type="ARBA" id="ARBA00004651"/>
    </source>
</evidence>
<keyword evidence="7 9" id="KW-1133">Transmembrane helix</keyword>
<evidence type="ECO:0000256" key="4">
    <source>
        <dbReference type="ARBA" id="ARBA00022475"/>
    </source>
</evidence>
<keyword evidence="4 9" id="KW-1003">Cell membrane</keyword>
<evidence type="ECO:0000256" key="9">
    <source>
        <dbReference type="HAMAP-Rule" id="MF_00024"/>
    </source>
</evidence>
<keyword evidence="11" id="KW-1185">Reference proteome</keyword>
<comment type="subcellular location">
    <subcellularLocation>
        <location evidence="1 9">Cell membrane</location>
        <topology evidence="1 9">Multi-pass membrane protein</topology>
    </subcellularLocation>
</comment>
<evidence type="ECO:0000256" key="8">
    <source>
        <dbReference type="ARBA" id="ARBA00023136"/>
    </source>
</evidence>
<comment type="caution">
    <text evidence="10">The sequence shown here is derived from an EMBL/GenBank/DDBJ whole genome shotgun (WGS) entry which is preliminary data.</text>
</comment>
<keyword evidence="5 9" id="KW-0169">Cobalamin biosynthesis</keyword>
<dbReference type="NCBIfam" id="TIGR00380">
    <property type="entry name" value="cobal_cbiB"/>
    <property type="match status" value="1"/>
</dbReference>
<evidence type="ECO:0000313" key="11">
    <source>
        <dbReference type="Proteomes" id="UP000654257"/>
    </source>
</evidence>
<reference evidence="10" key="1">
    <citation type="journal article" date="2014" name="Int. J. Syst. Evol. Microbiol.">
        <title>Complete genome sequence of Corynebacterium casei LMG S-19264T (=DSM 44701T), isolated from a smear-ripened cheese.</title>
        <authorList>
            <consortium name="US DOE Joint Genome Institute (JGI-PGF)"/>
            <person name="Walter F."/>
            <person name="Albersmeier A."/>
            <person name="Kalinowski J."/>
            <person name="Ruckert C."/>
        </authorList>
    </citation>
    <scope>NUCLEOTIDE SEQUENCE</scope>
    <source>
        <strain evidence="10">CCM 7905</strain>
    </source>
</reference>
<dbReference type="Pfam" id="PF03186">
    <property type="entry name" value="CobD_Cbib"/>
    <property type="match status" value="1"/>
</dbReference>
<evidence type="ECO:0000256" key="2">
    <source>
        <dbReference type="ARBA" id="ARBA00004953"/>
    </source>
</evidence>
<dbReference type="GO" id="GO:0015420">
    <property type="term" value="F:ABC-type vitamin B12 transporter activity"/>
    <property type="evidence" value="ECO:0007669"/>
    <property type="project" value="UniProtKB-UniRule"/>
</dbReference>
<dbReference type="NCBIfam" id="NF002276">
    <property type="entry name" value="PRK01209.1-4"/>
    <property type="match status" value="1"/>
</dbReference>
<keyword evidence="8 9" id="KW-0472">Membrane</keyword>
<sequence>MRSVVAAGLLAGFLADRALGDPARHHPVAAFGTTAAAVERLTYRPTRLAGVLHVGILVGTTVLIGTRARQLGPRAELALTCVCTYYCLGGTTLSRTGRRMSDALAQGDLVSARAILPSLCGRDPSVLDRDGLARAALESIAENTSDAAVGVLFWGAVAGLPGVLGYRAVNTLDSMIGYRSDRYLHFGWCAARLDDVVNLVPARSTGALTVAVGGNPRGAITAWRRDARKHPSPNAGVAEASAAGTLGVMLGGRTEYSHGVELRPTLGTGPTPTPSDLSRAVDLSSRVQTAAAAVSVLLAVTVGHARTRRVGRRRGRGLLPTQ</sequence>
<dbReference type="GO" id="GO:0005886">
    <property type="term" value="C:plasma membrane"/>
    <property type="evidence" value="ECO:0007669"/>
    <property type="project" value="UniProtKB-SubCell"/>
</dbReference>